<keyword evidence="1" id="KW-0547">Nucleotide-binding</keyword>
<dbReference type="InterPro" id="IPR041664">
    <property type="entry name" value="AAA_16"/>
</dbReference>
<dbReference type="Pfam" id="PF00196">
    <property type="entry name" value="GerE"/>
    <property type="match status" value="1"/>
</dbReference>
<dbReference type="RefSeq" id="WP_142709889.1">
    <property type="nucleotide sequence ID" value="NZ_VIRS01000060.1"/>
</dbReference>
<evidence type="ECO:0000256" key="2">
    <source>
        <dbReference type="ARBA" id="ARBA00022840"/>
    </source>
</evidence>
<dbReference type="PRINTS" id="PR00038">
    <property type="entry name" value="HTHLUXR"/>
</dbReference>
<sequence length="894" mass="95491">MIGRENELRAVDRLIQQLPDSGGALVVRGDAGLGKSTLLAEATSLAASSDVRILRATGVESATQVAFAGLEQLLRPIRDRIGALAPPQRAALHSAFGQTDAPVPDLFLIALATLNLIADAAADVPILIVVEDGQWLDRATADVIAFIARRLDFEPIALIGAARTDYPEALAAVPALELAPLTEPAAATLLDSRFPDLPPAVRRRVLDEAAGNPLALVELPAGLVDAGTTFLPLSERLERAFGARTVGLPDPTLLLLLIAAVDDGDSLSEILAAGGDRTVDDLAPAVAAGLVELPGGRLRFRHPLVRSAIVQQATTGQRHRAHAALAETLATQTDRRAWHRGESVVGPDDDIAAELDAAGTRALRRGGVETAVATFERAAQLSADPSLRADRLLKAADLATELGQREACVRLLDQAEALDLNRSQRTLAAWARDAFDDGIHDLVANVRRQADLAERIAADGDTDLALKLLYRAAIRCFFVEPGDDARARIADAALTITTDPIDRRLLAILGHASPIEHGRLVQERLPQAIEQVGGDPVAARLVGVTASAVGAFDVGLALMTTAVAGLRAQGRLALLARATSVHCWCALQLMDLGAAITSAQEAVRLARETSQPSIALLARSLESQIAALRGDDDTAEQIAAEVEREAVPGGVRPALSMTQIARGLSALGVGRYSDAFEHLRRVFDPADPAYHLVNKFSYLGDVVEAGLRSGYRDEAQRLLTEMEAIGLRTPSPTLHINLRFARALMAAESEAEELFGTALRADLARWPFARARVQLAYGEWLRRHRRPADARPHLRAARETFDALGVIGWGDRARSELRASGEASRGRVAQASELLTPQELQIAQMAADGLTNREIGQKLYLSHRTISTHLHRIYPKLGVTSRGALRAALPGTVT</sequence>
<gene>
    <name evidence="4" type="ORF">FL583_38650</name>
</gene>
<accession>A0A545AGC6</accession>
<evidence type="ECO:0000256" key="1">
    <source>
        <dbReference type="ARBA" id="ARBA00022741"/>
    </source>
</evidence>
<dbReference type="InParanoid" id="A0A545AGC6"/>
<dbReference type="Gene3D" id="1.10.10.10">
    <property type="entry name" value="Winged helix-like DNA-binding domain superfamily/Winged helix DNA-binding domain"/>
    <property type="match status" value="1"/>
</dbReference>
<dbReference type="GO" id="GO:0003677">
    <property type="term" value="F:DNA binding"/>
    <property type="evidence" value="ECO:0007669"/>
    <property type="project" value="InterPro"/>
</dbReference>
<dbReference type="OrthoDB" id="7053960at2"/>
<dbReference type="InterPro" id="IPR036388">
    <property type="entry name" value="WH-like_DNA-bd_sf"/>
</dbReference>
<dbReference type="Proteomes" id="UP000317982">
    <property type="component" value="Unassembled WGS sequence"/>
</dbReference>
<dbReference type="InterPro" id="IPR000792">
    <property type="entry name" value="Tscrpt_reg_LuxR_C"/>
</dbReference>
<dbReference type="InterPro" id="IPR011990">
    <property type="entry name" value="TPR-like_helical_dom_sf"/>
</dbReference>
<dbReference type="PROSITE" id="PS50043">
    <property type="entry name" value="HTH_LUXR_2"/>
    <property type="match status" value="1"/>
</dbReference>
<dbReference type="GO" id="GO:0005737">
    <property type="term" value="C:cytoplasm"/>
    <property type="evidence" value="ECO:0007669"/>
    <property type="project" value="TreeGrafter"/>
</dbReference>
<evidence type="ECO:0000259" key="3">
    <source>
        <dbReference type="PROSITE" id="PS50043"/>
    </source>
</evidence>
<dbReference type="PROSITE" id="PS00622">
    <property type="entry name" value="HTH_LUXR_1"/>
    <property type="match status" value="1"/>
</dbReference>
<dbReference type="GO" id="GO:0004016">
    <property type="term" value="F:adenylate cyclase activity"/>
    <property type="evidence" value="ECO:0007669"/>
    <property type="project" value="TreeGrafter"/>
</dbReference>
<evidence type="ECO:0000313" key="4">
    <source>
        <dbReference type="EMBL" id="TQS39695.1"/>
    </source>
</evidence>
<dbReference type="InterPro" id="IPR016032">
    <property type="entry name" value="Sig_transdc_resp-reg_C-effctor"/>
</dbReference>
<dbReference type="InterPro" id="IPR027417">
    <property type="entry name" value="P-loop_NTPase"/>
</dbReference>
<proteinExistence type="predicted"/>
<keyword evidence="2" id="KW-0067">ATP-binding</keyword>
<dbReference type="CDD" id="cd06170">
    <property type="entry name" value="LuxR_C_like"/>
    <property type="match status" value="1"/>
</dbReference>
<dbReference type="EMBL" id="VIRS01000060">
    <property type="protein sequence ID" value="TQS39695.1"/>
    <property type="molecule type" value="Genomic_DNA"/>
</dbReference>
<dbReference type="Pfam" id="PF13191">
    <property type="entry name" value="AAA_16"/>
    <property type="match status" value="1"/>
</dbReference>
<protein>
    <submittedName>
        <fullName evidence="4">AAA family ATPase</fullName>
    </submittedName>
</protein>
<dbReference type="PANTHER" id="PTHR16305:SF35">
    <property type="entry name" value="TRANSCRIPTIONAL ACTIVATOR DOMAIN"/>
    <property type="match status" value="1"/>
</dbReference>
<evidence type="ECO:0000313" key="5">
    <source>
        <dbReference type="Proteomes" id="UP000317982"/>
    </source>
</evidence>
<dbReference type="SUPFAM" id="SSF46894">
    <property type="entry name" value="C-terminal effector domain of the bipartite response regulators"/>
    <property type="match status" value="1"/>
</dbReference>
<dbReference type="GO" id="GO:0005524">
    <property type="term" value="F:ATP binding"/>
    <property type="evidence" value="ECO:0007669"/>
    <property type="project" value="UniProtKB-KW"/>
</dbReference>
<dbReference type="SMART" id="SM00421">
    <property type="entry name" value="HTH_LUXR"/>
    <property type="match status" value="1"/>
</dbReference>
<dbReference type="SUPFAM" id="SSF52540">
    <property type="entry name" value="P-loop containing nucleoside triphosphate hydrolases"/>
    <property type="match status" value="1"/>
</dbReference>
<reference evidence="4 5" key="1">
    <citation type="submission" date="2019-07" db="EMBL/GenBank/DDBJ databases">
        <title>Cryptosporangium phraense sp. nov., isolated from plant litter.</title>
        <authorList>
            <person name="Suriyachadkun C."/>
        </authorList>
    </citation>
    <scope>NUCLEOTIDE SEQUENCE [LARGE SCALE GENOMIC DNA]</scope>
    <source>
        <strain evidence="4 5">A-T 5661</strain>
    </source>
</reference>
<name>A0A545AGC6_9ACTN</name>
<dbReference type="SUPFAM" id="SSF48452">
    <property type="entry name" value="TPR-like"/>
    <property type="match status" value="1"/>
</dbReference>
<comment type="caution">
    <text evidence="4">The sequence shown here is derived from an EMBL/GenBank/DDBJ whole genome shotgun (WGS) entry which is preliminary data.</text>
</comment>
<dbReference type="AlphaFoldDB" id="A0A545AGC6"/>
<feature type="domain" description="HTH luxR-type" evidence="3">
    <location>
        <begin position="828"/>
        <end position="893"/>
    </location>
</feature>
<dbReference type="PANTHER" id="PTHR16305">
    <property type="entry name" value="TESTICULAR SOLUBLE ADENYLYL CYCLASE"/>
    <property type="match status" value="1"/>
</dbReference>
<organism evidence="4 5">
    <name type="scientific">Cryptosporangium phraense</name>
    <dbReference type="NCBI Taxonomy" id="2593070"/>
    <lineage>
        <taxon>Bacteria</taxon>
        <taxon>Bacillati</taxon>
        <taxon>Actinomycetota</taxon>
        <taxon>Actinomycetes</taxon>
        <taxon>Cryptosporangiales</taxon>
        <taxon>Cryptosporangiaceae</taxon>
        <taxon>Cryptosporangium</taxon>
    </lineage>
</organism>
<dbReference type="GO" id="GO:0006355">
    <property type="term" value="P:regulation of DNA-templated transcription"/>
    <property type="evidence" value="ECO:0007669"/>
    <property type="project" value="InterPro"/>
</dbReference>
<keyword evidence="5" id="KW-1185">Reference proteome</keyword>